<evidence type="ECO:0000313" key="4">
    <source>
        <dbReference type="Ensembl" id="ENSLBEP00000036378.1"/>
    </source>
</evidence>
<dbReference type="PANTHER" id="PTHR23334:SF62">
    <property type="entry name" value="CCAAT_ENHANCER BINDING PROTEIN (C_EBP) 1"/>
    <property type="match status" value="1"/>
</dbReference>
<proteinExistence type="inferred from homology"/>
<reference evidence="4" key="1">
    <citation type="submission" date="2025-08" db="UniProtKB">
        <authorList>
            <consortium name="Ensembl"/>
        </authorList>
    </citation>
    <scope>IDENTIFICATION</scope>
</reference>
<keyword evidence="5" id="KW-1185">Reference proteome</keyword>
<dbReference type="InterPro" id="IPR004827">
    <property type="entry name" value="bZIP"/>
</dbReference>
<dbReference type="Pfam" id="PF07716">
    <property type="entry name" value="bZIP_2"/>
    <property type="match status" value="1"/>
</dbReference>
<name>A0A3Q3GZQ7_9LABR</name>
<dbReference type="AlphaFoldDB" id="A0A3Q3GZQ7"/>
<dbReference type="GO" id="GO:0000978">
    <property type="term" value="F:RNA polymerase II cis-regulatory region sequence-specific DNA binding"/>
    <property type="evidence" value="ECO:0007669"/>
    <property type="project" value="TreeGrafter"/>
</dbReference>
<protein>
    <recommendedName>
        <fullName evidence="3">BZIP domain-containing protein</fullName>
    </recommendedName>
</protein>
<dbReference type="Gene3D" id="1.20.5.170">
    <property type="match status" value="1"/>
</dbReference>
<reference evidence="4" key="2">
    <citation type="submission" date="2025-09" db="UniProtKB">
        <authorList>
            <consortium name="Ensembl"/>
        </authorList>
    </citation>
    <scope>IDENTIFICATION</scope>
</reference>
<dbReference type="GO" id="GO:0000981">
    <property type="term" value="F:DNA-binding transcription factor activity, RNA polymerase II-specific"/>
    <property type="evidence" value="ECO:0007669"/>
    <property type="project" value="TreeGrafter"/>
</dbReference>
<evidence type="ECO:0000259" key="3">
    <source>
        <dbReference type="PROSITE" id="PS50217"/>
    </source>
</evidence>
<dbReference type="CDD" id="cd14693">
    <property type="entry name" value="bZIP_CEBP"/>
    <property type="match status" value="1"/>
</dbReference>
<dbReference type="GO" id="GO:0030099">
    <property type="term" value="P:myeloid cell differentiation"/>
    <property type="evidence" value="ECO:0007669"/>
    <property type="project" value="TreeGrafter"/>
</dbReference>
<dbReference type="Proteomes" id="UP000261660">
    <property type="component" value="Unplaced"/>
</dbReference>
<comment type="similarity">
    <text evidence="1">Belongs to the bZIP family. C/EBP subfamily.</text>
</comment>
<dbReference type="InParanoid" id="A0A3Q3GZQ7"/>
<feature type="domain" description="BZIP" evidence="3">
    <location>
        <begin position="215"/>
        <end position="278"/>
    </location>
</feature>
<dbReference type="PROSITE" id="PS50217">
    <property type="entry name" value="BZIP"/>
    <property type="match status" value="1"/>
</dbReference>
<evidence type="ECO:0000256" key="1">
    <source>
        <dbReference type="ARBA" id="ARBA00006951"/>
    </source>
</evidence>
<dbReference type="InterPro" id="IPR031106">
    <property type="entry name" value="C/EBP"/>
</dbReference>
<dbReference type="Ensembl" id="ENSLBET00000037899.1">
    <property type="protein sequence ID" value="ENSLBEP00000036378.1"/>
    <property type="gene ID" value="ENSLBEG00000027220.1"/>
</dbReference>
<evidence type="ECO:0000313" key="5">
    <source>
        <dbReference type="Proteomes" id="UP000261660"/>
    </source>
</evidence>
<dbReference type="GO" id="GO:0006351">
    <property type="term" value="P:DNA-templated transcription"/>
    <property type="evidence" value="ECO:0007669"/>
    <property type="project" value="InterPro"/>
</dbReference>
<keyword evidence="2" id="KW-0175">Coiled coil</keyword>
<feature type="coiled-coil region" evidence="2">
    <location>
        <begin position="233"/>
        <end position="274"/>
    </location>
</feature>
<sequence>MDIIPQYCTTINLYFSPNLTSLYVFLPVSIKETRKTPVQLLAAVPIALEVSSIPDLLGGVAVLLSQLLDHRAPEGSPLLPLHLTLFFYSQPPQMSDSRVSSVIQEWASTYTGQVHTQNLNPTNSNQADSTSQLAQMDMIPYGHSHGLVRGDSDDRVAEQVMGLSYLPFPTSCLSNTSSTGGIHHQSHTNTQQEFSSFLLPTLRAPINKRSLSKDSAEYRMRRERNNIAVRKSRDKARRRILLTQQRAMQLQDENRKLQTRIEQLTQELDTLKHILAEGCSGI</sequence>
<organism evidence="4 5">
    <name type="scientific">Labrus bergylta</name>
    <name type="common">ballan wrasse</name>
    <dbReference type="NCBI Taxonomy" id="56723"/>
    <lineage>
        <taxon>Eukaryota</taxon>
        <taxon>Metazoa</taxon>
        <taxon>Chordata</taxon>
        <taxon>Craniata</taxon>
        <taxon>Vertebrata</taxon>
        <taxon>Euteleostomi</taxon>
        <taxon>Actinopterygii</taxon>
        <taxon>Neopterygii</taxon>
        <taxon>Teleostei</taxon>
        <taxon>Neoteleostei</taxon>
        <taxon>Acanthomorphata</taxon>
        <taxon>Eupercaria</taxon>
        <taxon>Labriformes</taxon>
        <taxon>Labridae</taxon>
        <taxon>Labrus</taxon>
    </lineage>
</organism>
<evidence type="ECO:0000256" key="2">
    <source>
        <dbReference type="SAM" id="Coils"/>
    </source>
</evidence>
<accession>A0A3Q3GZQ7</accession>
<dbReference type="SUPFAM" id="SSF57959">
    <property type="entry name" value="Leucine zipper domain"/>
    <property type="match status" value="1"/>
</dbReference>
<dbReference type="SMART" id="SM00338">
    <property type="entry name" value="BRLZ"/>
    <property type="match status" value="1"/>
</dbReference>
<dbReference type="InterPro" id="IPR046347">
    <property type="entry name" value="bZIP_sf"/>
</dbReference>
<dbReference type="STRING" id="56723.ENSLBEP00000036378"/>
<dbReference type="GeneTree" id="ENSGT00940000167861"/>
<dbReference type="PANTHER" id="PTHR23334">
    <property type="entry name" value="CCAAT/ENHANCER BINDING PROTEIN"/>
    <property type="match status" value="1"/>
</dbReference>